<dbReference type="EMBL" id="JABSTQ010009152">
    <property type="protein sequence ID" value="KAG0432441.1"/>
    <property type="molecule type" value="Genomic_DNA"/>
</dbReference>
<accession>A0AC60QE67</accession>
<dbReference type="Proteomes" id="UP000805193">
    <property type="component" value="Unassembled WGS sequence"/>
</dbReference>
<protein>
    <submittedName>
        <fullName evidence="1">Uncharacterized protein</fullName>
    </submittedName>
</protein>
<proteinExistence type="predicted"/>
<organism evidence="1 2">
    <name type="scientific">Ixodes persulcatus</name>
    <name type="common">Taiga tick</name>
    <dbReference type="NCBI Taxonomy" id="34615"/>
    <lineage>
        <taxon>Eukaryota</taxon>
        <taxon>Metazoa</taxon>
        <taxon>Ecdysozoa</taxon>
        <taxon>Arthropoda</taxon>
        <taxon>Chelicerata</taxon>
        <taxon>Arachnida</taxon>
        <taxon>Acari</taxon>
        <taxon>Parasitiformes</taxon>
        <taxon>Ixodida</taxon>
        <taxon>Ixodoidea</taxon>
        <taxon>Ixodidae</taxon>
        <taxon>Ixodinae</taxon>
        <taxon>Ixodes</taxon>
    </lineage>
</organism>
<evidence type="ECO:0000313" key="1">
    <source>
        <dbReference type="EMBL" id="KAG0432441.1"/>
    </source>
</evidence>
<feature type="non-terminal residue" evidence="1">
    <location>
        <position position="1"/>
    </location>
</feature>
<gene>
    <name evidence="1" type="ORF">HPB47_020838</name>
</gene>
<keyword evidence="2" id="KW-1185">Reference proteome</keyword>
<sequence>PGGPWSAAAATSVSSMTIAQRARLSWIVALQAVVVTILVAGARDGASVPIVTPSKDRTRFANISIHGHHSPRKPLPSVHKLNASCLHDNSFCESLPGYPEEFVTSVMRLRGSAFRSYFQDVDREELLTDDLPPAASPSEQRVRVPFGGDVAEAQVCDVRVEVRYPRFGLDKDGAMKLIVNDGGEYRQPVRIEVCRNEGGTCDRIHDMLPAGHSTRCATKYVNRVLVALSTEDNRVEPMPSRFSFPAACVCFVRTYYYPGKL</sequence>
<comment type="caution">
    <text evidence="1">The sequence shown here is derived from an EMBL/GenBank/DDBJ whole genome shotgun (WGS) entry which is preliminary data.</text>
</comment>
<evidence type="ECO:0000313" key="2">
    <source>
        <dbReference type="Proteomes" id="UP000805193"/>
    </source>
</evidence>
<name>A0AC60QE67_IXOPE</name>
<reference evidence="1 2" key="1">
    <citation type="journal article" date="2020" name="Cell">
        <title>Large-Scale Comparative Analyses of Tick Genomes Elucidate Their Genetic Diversity and Vector Capacities.</title>
        <authorList>
            <consortium name="Tick Genome and Microbiome Consortium (TIGMIC)"/>
            <person name="Jia N."/>
            <person name="Wang J."/>
            <person name="Shi W."/>
            <person name="Du L."/>
            <person name="Sun Y."/>
            <person name="Zhan W."/>
            <person name="Jiang J.F."/>
            <person name="Wang Q."/>
            <person name="Zhang B."/>
            <person name="Ji P."/>
            <person name="Bell-Sakyi L."/>
            <person name="Cui X.M."/>
            <person name="Yuan T.T."/>
            <person name="Jiang B.G."/>
            <person name="Yang W.F."/>
            <person name="Lam T.T."/>
            <person name="Chang Q.C."/>
            <person name="Ding S.J."/>
            <person name="Wang X.J."/>
            <person name="Zhu J.G."/>
            <person name="Ruan X.D."/>
            <person name="Zhao L."/>
            <person name="Wei J.T."/>
            <person name="Ye R.Z."/>
            <person name="Que T.C."/>
            <person name="Du C.H."/>
            <person name="Zhou Y.H."/>
            <person name="Cheng J.X."/>
            <person name="Dai P.F."/>
            <person name="Guo W.B."/>
            <person name="Han X.H."/>
            <person name="Huang E.J."/>
            <person name="Li L.F."/>
            <person name="Wei W."/>
            <person name="Gao Y.C."/>
            <person name="Liu J.Z."/>
            <person name="Shao H.Z."/>
            <person name="Wang X."/>
            <person name="Wang C.C."/>
            <person name="Yang T.C."/>
            <person name="Huo Q.B."/>
            <person name="Li W."/>
            <person name="Chen H.Y."/>
            <person name="Chen S.E."/>
            <person name="Zhou L.G."/>
            <person name="Ni X.B."/>
            <person name="Tian J.H."/>
            <person name="Sheng Y."/>
            <person name="Liu T."/>
            <person name="Pan Y.S."/>
            <person name="Xia L.Y."/>
            <person name="Li J."/>
            <person name="Zhao F."/>
            <person name="Cao W.C."/>
        </authorList>
    </citation>
    <scope>NUCLEOTIDE SEQUENCE [LARGE SCALE GENOMIC DNA]</scope>
    <source>
        <strain evidence="1">Iper-2018</strain>
    </source>
</reference>